<dbReference type="AlphaFoldDB" id="A0A4S4N2F3"/>
<proteinExistence type="predicted"/>
<evidence type="ECO:0000313" key="3">
    <source>
        <dbReference type="EMBL" id="THH33112.1"/>
    </source>
</evidence>
<evidence type="ECO:0000259" key="2">
    <source>
        <dbReference type="PROSITE" id="PS50181"/>
    </source>
</evidence>
<sequence length="571" mass="66031">MADRKDPSTIANGELEMTAPTGRRVRGKRGSLKDLPDAPLDILFEVFTLLTPTDLLNLARTSKAFRGLMMSRKSIFLWKAARGNVEGLPECPSFLTEPAYANLAFFNHCHRCLKTARNITWEFQARYCAKCKPSMSIKEDDIHMPDGCISDETYSKHRILTFIFNVVNRSGTYYPFHYAHKPQVKNLQETWDKTPSNERNELVKVWLARADETRKFVGEASIWEQKTKTSREAKSQSHKADLECIRMARFDGVVEKLKLLGYRDELHLNEDALMDDLKHYPIVKIAKPLTEKGWSRIREEIVAFVESQKLARIRHERKQLLNRRFKVLQKNWNVDLEAAPAPFPHPHVRELISFPEVRAILDVPDDAKISATDLQVAKSLLPNITQRWLEERRECFRNIVREKIPIDEHVDPLSLAILVHNCGFNLRTHKFGASEDPYEEAANWSFGTVPWTVAAPTLLRGYKRSIKIASELIEAYGRDPARVTPEEIDTWKVTAACTQPECNVRVRVEGSWMMNWRDSIEHLLRTWSYEKDNNGPDRYTIVLVKQPNFRREHTTNGCHLEVVRAKKSSRC</sequence>
<name>A0A4S4N2F3_9APHY</name>
<accession>A0A4S4N2F3</accession>
<reference evidence="3 4" key="1">
    <citation type="submission" date="2019-02" db="EMBL/GenBank/DDBJ databases">
        <title>Genome sequencing of the rare red list fungi Antrodiella citrinella (Flaviporus citrinellus).</title>
        <authorList>
            <person name="Buettner E."/>
            <person name="Kellner H."/>
        </authorList>
    </citation>
    <scope>NUCLEOTIDE SEQUENCE [LARGE SCALE GENOMIC DNA]</scope>
    <source>
        <strain evidence="3 4">DSM 108506</strain>
    </source>
</reference>
<dbReference type="InterPro" id="IPR001810">
    <property type="entry name" value="F-box_dom"/>
</dbReference>
<protein>
    <recommendedName>
        <fullName evidence="2">F-box domain-containing protein</fullName>
    </recommendedName>
</protein>
<evidence type="ECO:0000313" key="4">
    <source>
        <dbReference type="Proteomes" id="UP000308730"/>
    </source>
</evidence>
<organism evidence="3 4">
    <name type="scientific">Antrodiella citrinella</name>
    <dbReference type="NCBI Taxonomy" id="2447956"/>
    <lineage>
        <taxon>Eukaryota</taxon>
        <taxon>Fungi</taxon>
        <taxon>Dikarya</taxon>
        <taxon>Basidiomycota</taxon>
        <taxon>Agaricomycotina</taxon>
        <taxon>Agaricomycetes</taxon>
        <taxon>Polyporales</taxon>
        <taxon>Steccherinaceae</taxon>
        <taxon>Antrodiella</taxon>
    </lineage>
</organism>
<dbReference type="CDD" id="cd09917">
    <property type="entry name" value="F-box_SF"/>
    <property type="match status" value="1"/>
</dbReference>
<evidence type="ECO:0000256" key="1">
    <source>
        <dbReference type="SAM" id="MobiDB-lite"/>
    </source>
</evidence>
<dbReference type="Pfam" id="PF12937">
    <property type="entry name" value="F-box-like"/>
    <property type="match status" value="1"/>
</dbReference>
<feature type="domain" description="F-box" evidence="2">
    <location>
        <begin position="32"/>
        <end position="81"/>
    </location>
</feature>
<dbReference type="SMART" id="SM00256">
    <property type="entry name" value="FBOX"/>
    <property type="match status" value="1"/>
</dbReference>
<keyword evidence="4" id="KW-1185">Reference proteome</keyword>
<dbReference type="InterPro" id="IPR036047">
    <property type="entry name" value="F-box-like_dom_sf"/>
</dbReference>
<dbReference type="SUPFAM" id="SSF81383">
    <property type="entry name" value="F-box domain"/>
    <property type="match status" value="1"/>
</dbReference>
<dbReference type="PROSITE" id="PS50181">
    <property type="entry name" value="FBOX"/>
    <property type="match status" value="1"/>
</dbReference>
<gene>
    <name evidence="3" type="ORF">EUX98_g1055</name>
</gene>
<feature type="region of interest" description="Disordered" evidence="1">
    <location>
        <begin position="1"/>
        <end position="20"/>
    </location>
</feature>
<dbReference type="Proteomes" id="UP000308730">
    <property type="component" value="Unassembled WGS sequence"/>
</dbReference>
<dbReference type="EMBL" id="SGPM01000010">
    <property type="protein sequence ID" value="THH33112.1"/>
    <property type="molecule type" value="Genomic_DNA"/>
</dbReference>
<dbReference type="OrthoDB" id="2322499at2759"/>
<comment type="caution">
    <text evidence="3">The sequence shown here is derived from an EMBL/GenBank/DDBJ whole genome shotgun (WGS) entry which is preliminary data.</text>
</comment>